<dbReference type="AlphaFoldDB" id="A0A174LZ27"/>
<accession>A0A174LZ27</accession>
<dbReference type="InterPro" id="IPR006674">
    <property type="entry name" value="HD_domain"/>
</dbReference>
<evidence type="ECO:0000259" key="1">
    <source>
        <dbReference type="Pfam" id="PF01966"/>
    </source>
</evidence>
<name>A0A174LZ27_9CLOT</name>
<proteinExistence type="predicted"/>
<protein>
    <submittedName>
        <fullName evidence="2">Putative domain HDIG-containing protein</fullName>
    </submittedName>
</protein>
<dbReference type="Pfam" id="PF01966">
    <property type="entry name" value="HD"/>
    <property type="match status" value="1"/>
</dbReference>
<dbReference type="EMBL" id="CYZX01000042">
    <property type="protein sequence ID" value="CUP26970.1"/>
    <property type="molecule type" value="Genomic_DNA"/>
</dbReference>
<evidence type="ECO:0000313" key="2">
    <source>
        <dbReference type="EMBL" id="CUP26970.1"/>
    </source>
</evidence>
<organism evidence="2 3">
    <name type="scientific">Clostridium disporicum</name>
    <dbReference type="NCBI Taxonomy" id="84024"/>
    <lineage>
        <taxon>Bacteria</taxon>
        <taxon>Bacillati</taxon>
        <taxon>Bacillota</taxon>
        <taxon>Clostridia</taxon>
        <taxon>Eubacteriales</taxon>
        <taxon>Clostridiaceae</taxon>
        <taxon>Clostridium</taxon>
    </lineage>
</organism>
<dbReference type="SUPFAM" id="SSF109604">
    <property type="entry name" value="HD-domain/PDEase-like"/>
    <property type="match status" value="1"/>
</dbReference>
<dbReference type="Gene3D" id="1.10.3210.10">
    <property type="entry name" value="Hypothetical protein af1432"/>
    <property type="match status" value="1"/>
</dbReference>
<reference evidence="2 3" key="1">
    <citation type="submission" date="2015-09" db="EMBL/GenBank/DDBJ databases">
        <authorList>
            <consortium name="Pathogen Informatics"/>
        </authorList>
    </citation>
    <scope>NUCLEOTIDE SEQUENCE [LARGE SCALE GENOMIC DNA]</scope>
    <source>
        <strain evidence="2 3">2789STDY5834856</strain>
    </source>
</reference>
<dbReference type="InterPro" id="IPR006675">
    <property type="entry name" value="HDIG_dom"/>
</dbReference>
<dbReference type="InterPro" id="IPR051094">
    <property type="entry name" value="Diverse_Catalytic_Enzymes"/>
</dbReference>
<dbReference type="Proteomes" id="UP000095594">
    <property type="component" value="Unassembled WGS sequence"/>
</dbReference>
<evidence type="ECO:0000313" key="3">
    <source>
        <dbReference type="Proteomes" id="UP000095594"/>
    </source>
</evidence>
<sequence length="167" mass="19550">MALYRVKQFVWAAGSYFKKIDTEYVNKYLDKDEMKLFNKLNHNEKHHSIRVCKDALDICKKKNISLNTNRIAKAALLHDVGKGEFGLNLVEKSALVLLNKLTKGKIKKYNSIKQIDIYYNHAQKGADILKEFKTYDKEFLDSIRYHHSNKKISNELLDLIRESDNKN</sequence>
<feature type="domain" description="HD" evidence="1">
    <location>
        <begin position="46"/>
        <end position="153"/>
    </location>
</feature>
<dbReference type="PANTHER" id="PTHR35795">
    <property type="entry name" value="SLR1885 PROTEIN"/>
    <property type="match status" value="1"/>
</dbReference>
<dbReference type="OrthoDB" id="68032at2"/>
<gene>
    <name evidence="2" type="ORF">ERS852471_03303</name>
</gene>
<dbReference type="NCBIfam" id="TIGR00277">
    <property type="entry name" value="HDIG"/>
    <property type="match status" value="1"/>
</dbReference>
<dbReference type="RefSeq" id="WP_055268476.1">
    <property type="nucleotide sequence ID" value="NZ_CABIXQ010000042.1"/>
</dbReference>
<dbReference type="PANTHER" id="PTHR35795:SF1">
    <property type="entry name" value="BIS(5'-NUCLEOSYL)-TETRAPHOSPHATASE, SYMMETRICAL"/>
    <property type="match status" value="1"/>
</dbReference>